<name>A0A8D6ZIS6_MUSAM</name>
<evidence type="ECO:0000256" key="2">
    <source>
        <dbReference type="ARBA" id="ARBA00008526"/>
    </source>
</evidence>
<evidence type="ECO:0000256" key="3">
    <source>
        <dbReference type="ARBA" id="ARBA00022448"/>
    </source>
</evidence>
<feature type="domain" description="ABC transporter" evidence="10">
    <location>
        <begin position="631"/>
        <end position="868"/>
    </location>
</feature>
<dbReference type="Pfam" id="PF00005">
    <property type="entry name" value="ABC_tran"/>
    <property type="match status" value="1"/>
</dbReference>
<keyword evidence="8 9" id="KW-0472">Membrane</keyword>
<dbReference type="GO" id="GO:0016887">
    <property type="term" value="F:ATP hydrolysis activity"/>
    <property type="evidence" value="ECO:0007669"/>
    <property type="project" value="InterPro"/>
</dbReference>
<dbReference type="SMART" id="SM00382">
    <property type="entry name" value="AAA"/>
    <property type="match status" value="1"/>
</dbReference>
<dbReference type="PROSITE" id="PS50893">
    <property type="entry name" value="ABC_TRANSPORTER_2"/>
    <property type="match status" value="1"/>
</dbReference>
<keyword evidence="5" id="KW-0547">Nucleotide-binding</keyword>
<dbReference type="SUPFAM" id="SSF52540">
    <property type="entry name" value="P-loop containing nucleoside triphosphate hydrolases"/>
    <property type="match status" value="1"/>
</dbReference>
<dbReference type="PANTHER" id="PTHR19229:SF235">
    <property type="entry name" value="ABC TRANSPORTER A FAMILY MEMBER 8-LIKE ISOFORM X1"/>
    <property type="match status" value="1"/>
</dbReference>
<protein>
    <submittedName>
        <fullName evidence="11">(wild Malaysian banana) hypothetical protein</fullName>
    </submittedName>
</protein>
<dbReference type="InterPro" id="IPR027417">
    <property type="entry name" value="P-loop_NTPase"/>
</dbReference>
<dbReference type="AlphaFoldDB" id="A0A8D6ZIS6"/>
<evidence type="ECO:0000313" key="11">
    <source>
        <dbReference type="EMBL" id="CAG1830665.1"/>
    </source>
</evidence>
<comment type="similarity">
    <text evidence="2">Belongs to the ABC transporter superfamily. ABCA family. CPR flippase (TC 3.A.1.211) subfamily.</text>
</comment>
<accession>A0A8D6ZIS6</accession>
<feature type="transmembrane region" description="Helical" evidence="9">
    <location>
        <begin position="397"/>
        <end position="417"/>
    </location>
</feature>
<feature type="transmembrane region" description="Helical" evidence="9">
    <location>
        <begin position="437"/>
        <end position="459"/>
    </location>
</feature>
<dbReference type="InterPro" id="IPR026082">
    <property type="entry name" value="ABCA"/>
</dbReference>
<dbReference type="GO" id="GO:0016020">
    <property type="term" value="C:membrane"/>
    <property type="evidence" value="ECO:0007669"/>
    <property type="project" value="UniProtKB-SubCell"/>
</dbReference>
<keyword evidence="7 9" id="KW-1133">Transmembrane helix</keyword>
<dbReference type="PANTHER" id="PTHR19229">
    <property type="entry name" value="ATP-BINDING CASSETTE TRANSPORTER SUBFAMILY A ABCA"/>
    <property type="match status" value="1"/>
</dbReference>
<dbReference type="InterPro" id="IPR003439">
    <property type="entry name" value="ABC_transporter-like_ATP-bd"/>
</dbReference>
<keyword evidence="6" id="KW-0067">ATP-binding</keyword>
<dbReference type="CDD" id="cd03263">
    <property type="entry name" value="ABC_subfamily_A"/>
    <property type="match status" value="1"/>
</dbReference>
<evidence type="ECO:0000256" key="9">
    <source>
        <dbReference type="SAM" id="Phobius"/>
    </source>
</evidence>
<keyword evidence="4 9" id="KW-0812">Transmembrane</keyword>
<keyword evidence="3" id="KW-0813">Transport</keyword>
<evidence type="ECO:0000256" key="4">
    <source>
        <dbReference type="ARBA" id="ARBA00022692"/>
    </source>
</evidence>
<dbReference type="InterPro" id="IPR003593">
    <property type="entry name" value="AAA+_ATPase"/>
</dbReference>
<proteinExistence type="inferred from homology"/>
<dbReference type="EMBL" id="HG996472">
    <property type="protein sequence ID" value="CAG1830665.1"/>
    <property type="molecule type" value="Genomic_DNA"/>
</dbReference>
<organism evidence="11">
    <name type="scientific">Musa acuminata subsp. malaccensis</name>
    <name type="common">Wild banana</name>
    <name type="synonym">Musa malaccensis</name>
    <dbReference type="NCBI Taxonomy" id="214687"/>
    <lineage>
        <taxon>Eukaryota</taxon>
        <taxon>Viridiplantae</taxon>
        <taxon>Streptophyta</taxon>
        <taxon>Embryophyta</taxon>
        <taxon>Tracheophyta</taxon>
        <taxon>Spermatophyta</taxon>
        <taxon>Magnoliopsida</taxon>
        <taxon>Liliopsida</taxon>
        <taxon>Zingiberales</taxon>
        <taxon>Musaceae</taxon>
        <taxon>Musa</taxon>
    </lineage>
</organism>
<dbReference type="InterPro" id="IPR017871">
    <property type="entry name" value="ABC_transporter-like_CS"/>
</dbReference>
<evidence type="ECO:0000256" key="6">
    <source>
        <dbReference type="ARBA" id="ARBA00022840"/>
    </source>
</evidence>
<evidence type="ECO:0000256" key="8">
    <source>
        <dbReference type="ARBA" id="ARBA00023136"/>
    </source>
</evidence>
<dbReference type="Pfam" id="PF24526">
    <property type="entry name" value="ABCA12_C"/>
    <property type="match status" value="1"/>
</dbReference>
<evidence type="ECO:0000256" key="5">
    <source>
        <dbReference type="ARBA" id="ARBA00022741"/>
    </source>
</evidence>
<dbReference type="FunFam" id="3.40.50.300:FF:000665">
    <property type="entry name" value="ABC transporter A family member 2"/>
    <property type="match status" value="1"/>
</dbReference>
<feature type="transmembrane region" description="Helical" evidence="9">
    <location>
        <begin position="354"/>
        <end position="376"/>
    </location>
</feature>
<reference evidence="11" key="1">
    <citation type="submission" date="2021-03" db="EMBL/GenBank/DDBJ databases">
        <authorList>
            <consortium name="Genoscope - CEA"/>
            <person name="William W."/>
        </authorList>
    </citation>
    <scope>NUCLEOTIDE SEQUENCE</scope>
    <source>
        <strain evidence="11">Doubled-haploid Pahang</strain>
    </source>
</reference>
<evidence type="ECO:0000256" key="7">
    <source>
        <dbReference type="ARBA" id="ARBA00022989"/>
    </source>
</evidence>
<dbReference type="Gene3D" id="3.40.50.300">
    <property type="entry name" value="P-loop containing nucleotide triphosphate hydrolases"/>
    <property type="match status" value="1"/>
</dbReference>
<gene>
    <name evidence="11" type="ORF">GSMUA_339190.1</name>
</gene>
<dbReference type="PROSITE" id="PS00211">
    <property type="entry name" value="ABC_TRANSPORTER_1"/>
    <property type="match status" value="1"/>
</dbReference>
<feature type="transmembrane region" description="Helical" evidence="9">
    <location>
        <begin position="32"/>
        <end position="52"/>
    </location>
</feature>
<comment type="subcellular location">
    <subcellularLocation>
        <location evidence="1">Membrane</location>
        <topology evidence="1">Multi-pass membrane protein</topology>
    </subcellularLocation>
</comment>
<dbReference type="GO" id="GO:0005524">
    <property type="term" value="F:ATP binding"/>
    <property type="evidence" value="ECO:0007669"/>
    <property type="project" value="UniProtKB-KW"/>
</dbReference>
<feature type="transmembrane region" description="Helical" evidence="9">
    <location>
        <begin position="466"/>
        <end position="487"/>
    </location>
</feature>
<sequence>MVSYGTASFLTQADALLRKNLIYQRRNIKQNIILTIYPVFLCLLIISIQSVVNNELDKPRYHCGCKCIDANGSGTCRDVCGVQFSTSIQAIACPVPRPQEWPALVQVPSAKYRAVRAASHNFRGLPDGSCFKDLSCAATSLFTGQNESIAKSLVKRILLNSIPENKEDISSFVSVAYLGTNSIPGPDNYVERGLLSQSPVHLILPLCSVKFNLTVPVTIGDVQNKKGRTIILVSFFAEVNCIKNLYLWRENSSIINEELFQGYRKGNPAHKISEYVGAYDFLNTSKINFNVNLWYNSTYSNRGKPRLLRVPRTLNMVSNAFLRQFKSSKSRILLSYVKEMPKAGTRIALDLSELLGPLLYSWVVQLLLPVFLISLVHDKQHMIRIMMKVHGLGDGPYWVITYCHFLSISFLYMLWLATFGSIIGLDIFRLNNYCIQFLFYGLYINLQIVLAFLAGIGFSDVHSAAVVGYIYVFGSGLLGSFLFQFYIEHLDFSRKTLFIMELIPGFSLYRGLYELSQFALGGHYQGTYGMQWKDLSEHDNGIKEVLVIMALEWLILLYVSYYLDQLALARNGACRYSSIFTRNFKNRSIQPTVPIKIPSSTITVDQENSDIFEEVCKVENLLKKSTGGHPIILSNLEKVYTGKDGNPNKQAVHSLSLAVAKGECLGMLGPNGSGKTTVINMVTGLLLPTSGRVFLSNKEISSSMDNIHTKIGICPQKDLLWDSLSGREHLMFYGRLRNLKGLELQQAVDNSLRSLDLYEGNVGDHLAGTYSGGMKRRLSVAISLIGDTQVVLLDEPTTGLDPDSRNYLWHAIKLAKRDRAIILTTHLMDEAEFLCDRLAIIVNGRLRCVGSSSELKTRYEGSYQLTISADPINKDIIEDMVTSLCSDAMKIYDVIGTQRFRLPKQVVRVQEIFKAIEVLKRRVAIHAFEVTGTSMEDVFSNVVNHALESEID</sequence>
<dbReference type="GO" id="GO:0140359">
    <property type="term" value="F:ABC-type transporter activity"/>
    <property type="evidence" value="ECO:0007669"/>
    <property type="project" value="InterPro"/>
</dbReference>
<evidence type="ECO:0000259" key="10">
    <source>
        <dbReference type="PROSITE" id="PS50893"/>
    </source>
</evidence>
<evidence type="ECO:0000256" key="1">
    <source>
        <dbReference type="ARBA" id="ARBA00004141"/>
    </source>
</evidence>